<reference evidence="1 2" key="1">
    <citation type="journal article" date="2021" name="Nat. Commun.">
        <title>Genetic determinants of endophytism in the Arabidopsis root mycobiome.</title>
        <authorList>
            <person name="Mesny F."/>
            <person name="Miyauchi S."/>
            <person name="Thiergart T."/>
            <person name="Pickel B."/>
            <person name="Atanasova L."/>
            <person name="Karlsson M."/>
            <person name="Huettel B."/>
            <person name="Barry K.W."/>
            <person name="Haridas S."/>
            <person name="Chen C."/>
            <person name="Bauer D."/>
            <person name="Andreopoulos W."/>
            <person name="Pangilinan J."/>
            <person name="LaButti K."/>
            <person name="Riley R."/>
            <person name="Lipzen A."/>
            <person name="Clum A."/>
            <person name="Drula E."/>
            <person name="Henrissat B."/>
            <person name="Kohler A."/>
            <person name="Grigoriev I.V."/>
            <person name="Martin F.M."/>
            <person name="Hacquard S."/>
        </authorList>
    </citation>
    <scope>NUCLEOTIDE SEQUENCE [LARGE SCALE GENOMIC DNA]</scope>
    <source>
        <strain evidence="1 2">MPI-SDFR-AT-0079</strain>
    </source>
</reference>
<dbReference type="Proteomes" id="UP000724584">
    <property type="component" value="Unassembled WGS sequence"/>
</dbReference>
<protein>
    <submittedName>
        <fullName evidence="1">Uncharacterized protein</fullName>
    </submittedName>
</protein>
<proteinExistence type="predicted"/>
<name>A0ACB7PBL4_9PEZI</name>
<keyword evidence="2" id="KW-1185">Reference proteome</keyword>
<evidence type="ECO:0000313" key="1">
    <source>
        <dbReference type="EMBL" id="KAH6636236.1"/>
    </source>
</evidence>
<accession>A0ACB7PBL4</accession>
<evidence type="ECO:0000313" key="2">
    <source>
        <dbReference type="Proteomes" id="UP000724584"/>
    </source>
</evidence>
<comment type="caution">
    <text evidence="1">The sequence shown here is derived from an EMBL/GenBank/DDBJ whole genome shotgun (WGS) entry which is preliminary data.</text>
</comment>
<gene>
    <name evidence="1" type="ORF">F5144DRAFT_171732</name>
</gene>
<dbReference type="EMBL" id="JAGIZQ010000003">
    <property type="protein sequence ID" value="KAH6636236.1"/>
    <property type="molecule type" value="Genomic_DNA"/>
</dbReference>
<organism evidence="1 2">
    <name type="scientific">Chaetomium tenue</name>
    <dbReference type="NCBI Taxonomy" id="1854479"/>
    <lineage>
        <taxon>Eukaryota</taxon>
        <taxon>Fungi</taxon>
        <taxon>Dikarya</taxon>
        <taxon>Ascomycota</taxon>
        <taxon>Pezizomycotina</taxon>
        <taxon>Sordariomycetes</taxon>
        <taxon>Sordariomycetidae</taxon>
        <taxon>Sordariales</taxon>
        <taxon>Chaetomiaceae</taxon>
        <taxon>Chaetomium</taxon>
    </lineage>
</organism>
<sequence>MSWVRMRSVHDGLLVMLLARLCESQKPAGLLGKFLFGSGQISKKSPLGHRRRDPVICVVGHRARVFRLAGQQRPWKRKRAQAARRCFRFFLLIPPGTSRKQHRPGGECEHRR</sequence>